<reference evidence="7" key="1">
    <citation type="submission" date="2020-11" db="EMBL/GenBank/DDBJ databases">
        <authorList>
            <person name="Tran Van P."/>
        </authorList>
    </citation>
    <scope>NUCLEOTIDE SEQUENCE</scope>
</reference>
<evidence type="ECO:0000313" key="7">
    <source>
        <dbReference type="EMBL" id="CAD7644869.1"/>
    </source>
</evidence>
<name>A0A7R9LNC6_9ACAR</name>
<evidence type="ECO:0000259" key="6">
    <source>
        <dbReference type="SMART" id="SM00301"/>
    </source>
</evidence>
<keyword evidence="4" id="KW-0539">Nucleus</keyword>
<keyword evidence="2" id="KW-0862">Zinc</keyword>
<dbReference type="EMBL" id="OC887183">
    <property type="protein sequence ID" value="CAD7644869.1"/>
    <property type="molecule type" value="Genomic_DNA"/>
</dbReference>
<feature type="region of interest" description="Disordered" evidence="5">
    <location>
        <begin position="36"/>
        <end position="73"/>
    </location>
</feature>
<protein>
    <recommendedName>
        <fullName evidence="6">DM domain-containing protein</fullName>
    </recommendedName>
</protein>
<dbReference type="GO" id="GO:0006355">
    <property type="term" value="P:regulation of DNA-templated transcription"/>
    <property type="evidence" value="ECO:0007669"/>
    <property type="project" value="InterPro"/>
</dbReference>
<dbReference type="EMBL" id="CAJPIZ010032608">
    <property type="protein sequence ID" value="CAG2120298.1"/>
    <property type="molecule type" value="Genomic_DNA"/>
</dbReference>
<organism evidence="7">
    <name type="scientific">Medioppia subpectinata</name>
    <dbReference type="NCBI Taxonomy" id="1979941"/>
    <lineage>
        <taxon>Eukaryota</taxon>
        <taxon>Metazoa</taxon>
        <taxon>Ecdysozoa</taxon>
        <taxon>Arthropoda</taxon>
        <taxon>Chelicerata</taxon>
        <taxon>Arachnida</taxon>
        <taxon>Acari</taxon>
        <taxon>Acariformes</taxon>
        <taxon>Sarcoptiformes</taxon>
        <taxon>Oribatida</taxon>
        <taxon>Brachypylina</taxon>
        <taxon>Oppioidea</taxon>
        <taxon>Oppiidae</taxon>
        <taxon>Medioppia</taxon>
    </lineage>
</organism>
<dbReference type="AlphaFoldDB" id="A0A7R9LNC6"/>
<dbReference type="Proteomes" id="UP000759131">
    <property type="component" value="Unassembled WGS sequence"/>
</dbReference>
<feature type="domain" description="DM" evidence="6">
    <location>
        <begin position="1"/>
        <end position="43"/>
    </location>
</feature>
<dbReference type="GO" id="GO:0046872">
    <property type="term" value="F:metal ion binding"/>
    <property type="evidence" value="ECO:0007669"/>
    <property type="project" value="UniProtKB-KW"/>
</dbReference>
<evidence type="ECO:0000256" key="4">
    <source>
        <dbReference type="ARBA" id="ARBA00023242"/>
    </source>
</evidence>
<dbReference type="SUPFAM" id="SSF82927">
    <property type="entry name" value="Cysteine-rich DNA binding domain, (DM domain)"/>
    <property type="match status" value="1"/>
</dbReference>
<dbReference type="InterPro" id="IPR036407">
    <property type="entry name" value="DM_DNA-bd_sf"/>
</dbReference>
<dbReference type="OrthoDB" id="5842031at2759"/>
<keyword evidence="8" id="KW-1185">Reference proteome</keyword>
<dbReference type="GO" id="GO:0043565">
    <property type="term" value="F:sequence-specific DNA binding"/>
    <property type="evidence" value="ECO:0007669"/>
    <property type="project" value="InterPro"/>
</dbReference>
<evidence type="ECO:0000313" key="8">
    <source>
        <dbReference type="Proteomes" id="UP000759131"/>
    </source>
</evidence>
<feature type="compositionally biased region" description="Basic and acidic residues" evidence="5">
    <location>
        <begin position="57"/>
        <end position="70"/>
    </location>
</feature>
<evidence type="ECO:0000256" key="5">
    <source>
        <dbReference type="SAM" id="MobiDB-lite"/>
    </source>
</evidence>
<dbReference type="Pfam" id="PF00751">
    <property type="entry name" value="DM"/>
    <property type="match status" value="1"/>
</dbReference>
<dbReference type="InterPro" id="IPR001275">
    <property type="entry name" value="DM_DNA-bd"/>
</dbReference>
<keyword evidence="1" id="KW-0479">Metal-binding</keyword>
<dbReference type="SMART" id="SM00301">
    <property type="entry name" value="DM"/>
    <property type="match status" value="1"/>
</dbReference>
<accession>A0A7R9LNC6</accession>
<evidence type="ECO:0000256" key="2">
    <source>
        <dbReference type="ARBA" id="ARBA00022833"/>
    </source>
</evidence>
<sequence length="235" mass="27187">MCICDVLGHKRDCPFKACECKKCDLNAQRRKLMAKANKEKRKLNDTKSNSKSHLKRQRSDDYSSETDRDSGYSINFEDNDQSKLIDPSKQFIHLNKCMNQVQHELTGIMSAQCMAKSILWMLIEMNATSLDEDTKELENMIKDSIIKSSTEYESMFGRSLHHNTSPTMSSMIGPVTPESSAMLRDFYTANNFKSLIDTMHDQNQYHPFLSQFPFLNPVLTQHHLHNKFMYPQIST</sequence>
<dbReference type="Gene3D" id="4.10.1040.10">
    <property type="entry name" value="DM DNA-binding domain"/>
    <property type="match status" value="1"/>
</dbReference>
<proteinExistence type="predicted"/>
<gene>
    <name evidence="7" type="ORF">OSB1V03_LOCUS20245</name>
</gene>
<evidence type="ECO:0000256" key="3">
    <source>
        <dbReference type="ARBA" id="ARBA00023125"/>
    </source>
</evidence>
<keyword evidence="3" id="KW-0238">DNA-binding</keyword>
<evidence type="ECO:0000256" key="1">
    <source>
        <dbReference type="ARBA" id="ARBA00022723"/>
    </source>
</evidence>